<dbReference type="CDD" id="cd09988">
    <property type="entry name" value="Formimidoylglutamase"/>
    <property type="match status" value="1"/>
</dbReference>
<dbReference type="PANTHER" id="PTHR11358">
    <property type="entry name" value="ARGINASE/AGMATINASE"/>
    <property type="match status" value="1"/>
</dbReference>
<dbReference type="OrthoDB" id="288726at2759"/>
<dbReference type="InterPro" id="IPR006035">
    <property type="entry name" value="Ureohydrolase"/>
</dbReference>
<dbReference type="AlphaFoldDB" id="D2UXG8"/>
<keyword evidence="1" id="KW-0479">Metal-binding</keyword>
<dbReference type="eggNOG" id="KOG2964">
    <property type="taxonomic scope" value="Eukaryota"/>
</dbReference>
<organism evidence="5">
    <name type="scientific">Naegleria gruberi</name>
    <name type="common">Amoeba</name>
    <dbReference type="NCBI Taxonomy" id="5762"/>
    <lineage>
        <taxon>Eukaryota</taxon>
        <taxon>Discoba</taxon>
        <taxon>Heterolobosea</taxon>
        <taxon>Tetramitia</taxon>
        <taxon>Eutetramitia</taxon>
        <taxon>Vahlkampfiidae</taxon>
        <taxon>Naegleria</taxon>
    </lineage>
</organism>
<dbReference type="SUPFAM" id="SSF52768">
    <property type="entry name" value="Arginase/deacetylase"/>
    <property type="match status" value="1"/>
</dbReference>
<dbReference type="PANTHER" id="PTHR11358:SF26">
    <property type="entry name" value="GUANIDINO ACID HYDROLASE, MITOCHONDRIAL"/>
    <property type="match status" value="1"/>
</dbReference>
<dbReference type="OMA" id="WPFHYAC"/>
<dbReference type="Proteomes" id="UP000006671">
    <property type="component" value="Unassembled WGS sequence"/>
</dbReference>
<reference evidence="4 5" key="1">
    <citation type="journal article" date="2010" name="Cell">
        <title>The genome of Naegleria gruberi illuminates early eukaryotic versatility.</title>
        <authorList>
            <person name="Fritz-Laylin L.K."/>
            <person name="Prochnik S.E."/>
            <person name="Ginger M.L."/>
            <person name="Dacks J.B."/>
            <person name="Carpenter M.L."/>
            <person name="Field M.C."/>
            <person name="Kuo A."/>
            <person name="Paredez A."/>
            <person name="Chapman J."/>
            <person name="Pham J."/>
            <person name="Shu S."/>
            <person name="Neupane R."/>
            <person name="Cipriano M."/>
            <person name="Mancuso J."/>
            <person name="Tu H."/>
            <person name="Salamov A."/>
            <person name="Lindquist E."/>
            <person name="Shapiro H."/>
            <person name="Lucas S."/>
            <person name="Grigoriev I.V."/>
            <person name="Cande W.Z."/>
            <person name="Fulton C."/>
            <person name="Rokhsar D.S."/>
            <person name="Dawson S.C."/>
        </authorList>
    </citation>
    <scope>NUCLEOTIDE SEQUENCE [LARGE SCALE GENOMIC DNA]</scope>
    <source>
        <strain evidence="4 5">NEG-M</strain>
    </source>
</reference>
<evidence type="ECO:0000256" key="1">
    <source>
        <dbReference type="ARBA" id="ARBA00022723"/>
    </source>
</evidence>
<dbReference type="STRING" id="5762.D2UXG8"/>
<dbReference type="VEuPathDB" id="AmoebaDB:NAEGRDRAFT_29269"/>
<keyword evidence="5" id="KW-1185">Reference proteome</keyword>
<evidence type="ECO:0000313" key="5">
    <source>
        <dbReference type="Proteomes" id="UP000006671"/>
    </source>
</evidence>
<keyword evidence="2" id="KW-0378">Hydrolase</keyword>
<evidence type="ECO:0000256" key="2">
    <source>
        <dbReference type="ARBA" id="ARBA00022801"/>
    </source>
</evidence>
<dbReference type="EMBL" id="GG738845">
    <property type="protein sequence ID" value="EFC50281.1"/>
    <property type="molecule type" value="Genomic_DNA"/>
</dbReference>
<dbReference type="GO" id="GO:0008783">
    <property type="term" value="F:agmatinase activity"/>
    <property type="evidence" value="ECO:0007669"/>
    <property type="project" value="TreeGrafter"/>
</dbReference>
<dbReference type="Pfam" id="PF00491">
    <property type="entry name" value="Arginase"/>
    <property type="match status" value="1"/>
</dbReference>
<dbReference type="InterPro" id="IPR023696">
    <property type="entry name" value="Ureohydrolase_dom_sf"/>
</dbReference>
<proteinExistence type="inferred from homology"/>
<dbReference type="GO" id="GO:0033389">
    <property type="term" value="P:putrescine biosynthetic process from arginine, via agmatine"/>
    <property type="evidence" value="ECO:0007669"/>
    <property type="project" value="TreeGrafter"/>
</dbReference>
<protein>
    <submittedName>
        <fullName evidence="4">Predicted protein</fullName>
    </submittedName>
</protein>
<dbReference type="Gene3D" id="3.40.800.10">
    <property type="entry name" value="Ureohydrolase domain"/>
    <property type="match status" value="1"/>
</dbReference>
<dbReference type="GO" id="GO:0046872">
    <property type="term" value="F:metal ion binding"/>
    <property type="evidence" value="ECO:0007669"/>
    <property type="project" value="UniProtKB-KW"/>
</dbReference>
<evidence type="ECO:0000256" key="3">
    <source>
        <dbReference type="PROSITE-ProRule" id="PRU00742"/>
    </source>
</evidence>
<dbReference type="KEGG" id="ngr:NAEGRDRAFT_29269"/>
<sequence length="316" mass="34977">MGLDKFIAQYVSNNTSLVHVAVIGFPFDEGVKRNGGRVGSKHAPTSFRKMIRRAGTVVNPENNINCSSLRIVDLGNVVIDDETNLEEAHQRLEEYVFKAFNILQAETVFVIGGGNDESFSNAKGLLRHVQQFDKVGVVNIDAHLDVRDLKNGLHHSGSPFRRLLETDGFVGKHFVEFGAQGTQCSQTHANFVYEKEAKIYWLSKDIKDEQSALPIFKKVIEEDFKNTEKIFVSFDLDCVSMSWASGVSCPSPLGLTAQNALDIAFYSGNNSKVKLFDLSEYNPIIEEYNTGKLVAAIFVQFVLGVASKTKIGSSTI</sequence>
<accession>D2UXG8</accession>
<dbReference type="InParanoid" id="D2UXG8"/>
<name>D2UXG8_NAEGR</name>
<dbReference type="GeneID" id="8863748"/>
<dbReference type="PIRSF" id="PIRSF036979">
    <property type="entry name" value="Arginase"/>
    <property type="match status" value="1"/>
</dbReference>
<dbReference type="RefSeq" id="XP_002683025.1">
    <property type="nucleotide sequence ID" value="XM_002682979.1"/>
</dbReference>
<gene>
    <name evidence="4" type="ORF">NAEGRDRAFT_29269</name>
</gene>
<comment type="similarity">
    <text evidence="3">Belongs to the arginase family.</text>
</comment>
<evidence type="ECO:0000313" key="4">
    <source>
        <dbReference type="EMBL" id="EFC50281.1"/>
    </source>
</evidence>
<dbReference type="PROSITE" id="PS51409">
    <property type="entry name" value="ARGINASE_2"/>
    <property type="match status" value="1"/>
</dbReference>